<dbReference type="CDD" id="cd04301">
    <property type="entry name" value="NAT_SF"/>
    <property type="match status" value="1"/>
</dbReference>
<dbReference type="PROSITE" id="PS51186">
    <property type="entry name" value="GNAT"/>
    <property type="match status" value="1"/>
</dbReference>
<dbReference type="Pfam" id="PF00583">
    <property type="entry name" value="Acetyltransf_1"/>
    <property type="match status" value="1"/>
</dbReference>
<dbReference type="Pfam" id="PF18014">
    <property type="entry name" value="Acetyltransf_18"/>
    <property type="match status" value="1"/>
</dbReference>
<protein>
    <recommendedName>
        <fullName evidence="1">N-acetyltransferase domain-containing protein</fullName>
    </recommendedName>
</protein>
<name>A0A0F9ISP7_9ZZZZ</name>
<dbReference type="EMBL" id="LAZR01011691">
    <property type="protein sequence ID" value="KKM60373.1"/>
    <property type="molecule type" value="Genomic_DNA"/>
</dbReference>
<reference evidence="2" key="1">
    <citation type="journal article" date="2015" name="Nature">
        <title>Complex archaea that bridge the gap between prokaryotes and eukaryotes.</title>
        <authorList>
            <person name="Spang A."/>
            <person name="Saw J.H."/>
            <person name="Jorgensen S.L."/>
            <person name="Zaremba-Niedzwiedzka K."/>
            <person name="Martijn J."/>
            <person name="Lind A.E."/>
            <person name="van Eijk R."/>
            <person name="Schleper C."/>
            <person name="Guy L."/>
            <person name="Ettema T.J."/>
        </authorList>
    </citation>
    <scope>NUCLEOTIDE SEQUENCE</scope>
</reference>
<dbReference type="InterPro" id="IPR041496">
    <property type="entry name" value="YitH/HolE_GNAT"/>
</dbReference>
<feature type="domain" description="N-acetyltransferase" evidence="1">
    <location>
        <begin position="14"/>
        <end position="152"/>
    </location>
</feature>
<dbReference type="PANTHER" id="PTHR47237:SF2">
    <property type="entry name" value="BLL4206 PROTEIN"/>
    <property type="match status" value="1"/>
</dbReference>
<proteinExistence type="predicted"/>
<organism evidence="2">
    <name type="scientific">marine sediment metagenome</name>
    <dbReference type="NCBI Taxonomy" id="412755"/>
    <lineage>
        <taxon>unclassified sequences</taxon>
        <taxon>metagenomes</taxon>
        <taxon>ecological metagenomes</taxon>
    </lineage>
</organism>
<comment type="caution">
    <text evidence="2">The sequence shown here is derived from an EMBL/GenBank/DDBJ whole genome shotgun (WGS) entry which is preliminary data.</text>
</comment>
<accession>A0A0F9ISP7</accession>
<sequence length="289" mass="32584">MTSEKKVDVTISDYTVRELKPEELLEGVKVYLQSFGYTIESAENDKSLWKKLFNRNMAKFITAEENGKLMGVAGLFLFDPIATVGYMCVLQEYRRRGVGKAIFTAIMELATSLNYESIGLYASEFGEPLYRKFGFQGEHYVRQYQILSNNTKIKIQDDKIKVIENVPNWVLDLDKLSVGIDRTKYFRIQMELGAKLIVVKDKGFGFYHNGKIGPVIAQGAETAVDIINKSISLGADHLITSKFDVLSECLSNTIKLDKGGNLPNLKMYYGKRVPQSLNYVYALSSFAIG</sequence>
<evidence type="ECO:0000313" key="2">
    <source>
        <dbReference type="EMBL" id="KKM60373.1"/>
    </source>
</evidence>
<dbReference type="InterPro" id="IPR052729">
    <property type="entry name" value="Acyl/Acetyltrans_Enzymes"/>
</dbReference>
<dbReference type="SUPFAM" id="SSF55729">
    <property type="entry name" value="Acyl-CoA N-acyltransferases (Nat)"/>
    <property type="match status" value="1"/>
</dbReference>
<dbReference type="AlphaFoldDB" id="A0A0F9ISP7"/>
<gene>
    <name evidence="2" type="ORF">LCGC14_1542500</name>
</gene>
<dbReference type="Gene3D" id="3.40.630.90">
    <property type="match status" value="1"/>
</dbReference>
<dbReference type="Gene3D" id="3.40.630.30">
    <property type="match status" value="1"/>
</dbReference>
<dbReference type="GO" id="GO:0016747">
    <property type="term" value="F:acyltransferase activity, transferring groups other than amino-acyl groups"/>
    <property type="evidence" value="ECO:0007669"/>
    <property type="project" value="InterPro"/>
</dbReference>
<dbReference type="InterPro" id="IPR016181">
    <property type="entry name" value="Acyl_CoA_acyltransferase"/>
</dbReference>
<dbReference type="InterPro" id="IPR000182">
    <property type="entry name" value="GNAT_dom"/>
</dbReference>
<evidence type="ECO:0000259" key="1">
    <source>
        <dbReference type="PROSITE" id="PS51186"/>
    </source>
</evidence>
<dbReference type="PANTHER" id="PTHR47237">
    <property type="entry name" value="SLL0310 PROTEIN"/>
    <property type="match status" value="1"/>
</dbReference>